<dbReference type="PROSITE" id="PS50005">
    <property type="entry name" value="TPR"/>
    <property type="match status" value="1"/>
</dbReference>
<evidence type="ECO:0000313" key="2">
    <source>
        <dbReference type="EMBL" id="KKN91788.1"/>
    </source>
</evidence>
<feature type="transmembrane region" description="Helical" evidence="1">
    <location>
        <begin position="173"/>
        <end position="192"/>
    </location>
</feature>
<dbReference type="AlphaFoldDB" id="A0A0F9XIN6"/>
<feature type="transmembrane region" description="Helical" evidence="1">
    <location>
        <begin position="12"/>
        <end position="31"/>
    </location>
</feature>
<dbReference type="PANTHER" id="PTHR37422">
    <property type="entry name" value="TEICHURONIC ACID BIOSYNTHESIS PROTEIN TUAE"/>
    <property type="match status" value="1"/>
</dbReference>
<evidence type="ECO:0000256" key="1">
    <source>
        <dbReference type="SAM" id="Phobius"/>
    </source>
</evidence>
<sequence>MREQLINIFSKIIEWGLILLVFLLPLFFLPITTEAFEFPKQLLLIFFVSVLTIIWAIKMILERSVKILHSPLTIPILAFFGFFFLSTVFSVHRFASIFGSYPRFNDGLVSLFIYLLVFFLVASNIKENKQIVRILAFISFSGVLVAILGILNFFDFYLLANLLKNPLITPAGFADRTVFFLAILFPIIYWVFLFEKKKIFQVLSALTGFLFLFYIFLISHLAAISAVFLVFLLLPALGRFQLSKVIAIKVGIVFLTFLFLLAINNIGFIKSQIPFLKDRTVQHELKISPNTAWAITTGSFQNLKLLTLGSGPGTYLFDFTSFKPIGFNQTPFWNLRFERSFNEYFQIISTLGILAFFAFLWILFRFFQMAREVRKKITSENKESHTLAFGLFSSLSVFLLISLFTSSFTLIYFTFWLFLGLAVSFSRIAGLGRSAELSRSPGVRDIELSLATIQIRGISERKGEIMPWLAAAFIILVLLPLLWKEAKIVQAELHFARAQIEQLQESPDPDLILGSLVRARNIMPNNDSYRRALSAISLNFTILAEQQKLLSDEARQQLLQTAVIEGEMAVRLAPHNIFNWENLQRVYSLVTLENQDDLLINNVFPQEILLDPANPRHRNDLGWTYFNLRNDIELAKRNFQDAISLKPDFVDAHYSLARVYKEEGKRDLALPQYEQTLNLLNQQIASLEPIASAWPDLQRTLNQLKQLEVQIRSEQEILLQ</sequence>
<feature type="transmembrane region" description="Helical" evidence="1">
    <location>
        <begin position="73"/>
        <end position="95"/>
    </location>
</feature>
<protein>
    <submittedName>
        <fullName evidence="2">Uncharacterized protein</fullName>
    </submittedName>
</protein>
<reference evidence="2" key="1">
    <citation type="journal article" date="2015" name="Nature">
        <title>Complex archaea that bridge the gap between prokaryotes and eukaryotes.</title>
        <authorList>
            <person name="Spang A."/>
            <person name="Saw J.H."/>
            <person name="Jorgensen S.L."/>
            <person name="Zaremba-Niedzwiedzka K."/>
            <person name="Martijn J."/>
            <person name="Lind A.E."/>
            <person name="van Eijk R."/>
            <person name="Schleper C."/>
            <person name="Guy L."/>
            <person name="Ettema T.J."/>
        </authorList>
    </citation>
    <scope>NUCLEOTIDE SEQUENCE</scope>
</reference>
<keyword evidence="1" id="KW-0812">Transmembrane</keyword>
<dbReference type="SUPFAM" id="SSF48452">
    <property type="entry name" value="TPR-like"/>
    <property type="match status" value="1"/>
</dbReference>
<feature type="transmembrane region" description="Helical" evidence="1">
    <location>
        <begin position="43"/>
        <end position="61"/>
    </location>
</feature>
<feature type="transmembrane region" description="Helical" evidence="1">
    <location>
        <begin position="250"/>
        <end position="269"/>
    </location>
</feature>
<dbReference type="SMART" id="SM00028">
    <property type="entry name" value="TPR"/>
    <property type="match status" value="2"/>
</dbReference>
<accession>A0A0F9XIN6</accession>
<feature type="transmembrane region" description="Helical" evidence="1">
    <location>
        <begin position="465"/>
        <end position="483"/>
    </location>
</feature>
<organism evidence="2">
    <name type="scientific">marine sediment metagenome</name>
    <dbReference type="NCBI Taxonomy" id="412755"/>
    <lineage>
        <taxon>unclassified sequences</taxon>
        <taxon>metagenomes</taxon>
        <taxon>ecological metagenomes</taxon>
    </lineage>
</organism>
<dbReference type="Gene3D" id="1.25.40.10">
    <property type="entry name" value="Tetratricopeptide repeat domain"/>
    <property type="match status" value="1"/>
</dbReference>
<dbReference type="InterPro" id="IPR019734">
    <property type="entry name" value="TPR_rpt"/>
</dbReference>
<keyword evidence="1" id="KW-1133">Transmembrane helix</keyword>
<name>A0A0F9XIN6_9ZZZZ</name>
<dbReference type="PANTHER" id="PTHR37422:SF13">
    <property type="entry name" value="LIPOPOLYSACCHARIDE BIOSYNTHESIS PROTEIN PA4999-RELATED"/>
    <property type="match status" value="1"/>
</dbReference>
<feature type="transmembrane region" description="Helical" evidence="1">
    <location>
        <begin position="344"/>
        <end position="364"/>
    </location>
</feature>
<gene>
    <name evidence="2" type="ORF">LCGC14_0214610</name>
</gene>
<feature type="transmembrane region" description="Helical" evidence="1">
    <location>
        <begin position="199"/>
        <end position="216"/>
    </location>
</feature>
<feature type="transmembrane region" description="Helical" evidence="1">
    <location>
        <begin position="107"/>
        <end position="125"/>
    </location>
</feature>
<feature type="transmembrane region" description="Helical" evidence="1">
    <location>
        <begin position="222"/>
        <end position="238"/>
    </location>
</feature>
<proteinExistence type="predicted"/>
<keyword evidence="1" id="KW-0472">Membrane</keyword>
<comment type="caution">
    <text evidence="2">The sequence shown here is derived from an EMBL/GenBank/DDBJ whole genome shotgun (WGS) entry which is preliminary data.</text>
</comment>
<feature type="transmembrane region" description="Helical" evidence="1">
    <location>
        <begin position="132"/>
        <end position="153"/>
    </location>
</feature>
<feature type="transmembrane region" description="Helical" evidence="1">
    <location>
        <begin position="410"/>
        <end position="430"/>
    </location>
</feature>
<dbReference type="InterPro" id="IPR051533">
    <property type="entry name" value="WaaL-like"/>
</dbReference>
<dbReference type="EMBL" id="LAZR01000100">
    <property type="protein sequence ID" value="KKN91788.1"/>
    <property type="molecule type" value="Genomic_DNA"/>
</dbReference>
<feature type="transmembrane region" description="Helical" evidence="1">
    <location>
        <begin position="385"/>
        <end position="404"/>
    </location>
</feature>
<dbReference type="InterPro" id="IPR011990">
    <property type="entry name" value="TPR-like_helical_dom_sf"/>
</dbReference>